<evidence type="ECO:0000313" key="2">
    <source>
        <dbReference type="Proteomes" id="UP000515861"/>
    </source>
</evidence>
<dbReference type="PANTHER" id="PTHR36922:SF1">
    <property type="entry name" value="DUF1993 DOMAIN-CONTAINING PROTEIN"/>
    <property type="match status" value="1"/>
</dbReference>
<dbReference type="RefSeq" id="WP_187478772.1">
    <property type="nucleotide sequence ID" value="NZ_CP060697.1"/>
</dbReference>
<name>A0A7G9KZL7_9SPHN</name>
<dbReference type="AlphaFoldDB" id="A0A7G9KZL7"/>
<dbReference type="InterPro" id="IPR018531">
    <property type="entry name" value="DUF1993"/>
</dbReference>
<dbReference type="KEGG" id="ssau:H8M03_07015"/>
<dbReference type="EMBL" id="CP060697">
    <property type="protein sequence ID" value="QNM81816.1"/>
    <property type="molecule type" value="Genomic_DNA"/>
</dbReference>
<keyword evidence="2" id="KW-1185">Reference proteome</keyword>
<dbReference type="Pfam" id="PF09351">
    <property type="entry name" value="DUF1993"/>
    <property type="match status" value="1"/>
</dbReference>
<sequence>MTITDLLIPTCRNMLATLRGLLDTAAAQLGGEAADALMAARLAPDMYPLATQVRFACVQAQEGPLRLMGRSLDPIQPLLDEGRCAGERPGTLADARVRIDEALAFLDTLPADALDGEPGDAPMAVTLPMGLTFDLTRLAFARDWAIGQFYFHVLAAYAILRANGVAIGKKDYVRHMFAYVRQPAAG</sequence>
<dbReference type="Gene3D" id="1.20.120.450">
    <property type="entry name" value="dinb family like domain"/>
    <property type="match status" value="1"/>
</dbReference>
<proteinExistence type="predicted"/>
<evidence type="ECO:0000313" key="1">
    <source>
        <dbReference type="EMBL" id="QNM81816.1"/>
    </source>
</evidence>
<dbReference type="Proteomes" id="UP000515861">
    <property type="component" value="Chromosome"/>
</dbReference>
<dbReference type="PANTHER" id="PTHR36922">
    <property type="entry name" value="BLL2446 PROTEIN"/>
    <property type="match status" value="1"/>
</dbReference>
<gene>
    <name evidence="1" type="ORF">H8M03_07015</name>
</gene>
<organism evidence="1 2">
    <name type="scientific">Sphingomonas sabuli</name>
    <dbReference type="NCBI Taxonomy" id="2764186"/>
    <lineage>
        <taxon>Bacteria</taxon>
        <taxon>Pseudomonadati</taxon>
        <taxon>Pseudomonadota</taxon>
        <taxon>Alphaproteobacteria</taxon>
        <taxon>Sphingomonadales</taxon>
        <taxon>Sphingomonadaceae</taxon>
        <taxon>Sphingomonas</taxon>
    </lineage>
</organism>
<reference evidence="1 2" key="1">
    <citation type="submission" date="2020-08" db="EMBL/GenBank/DDBJ databases">
        <title>Sphingomonas sp. sand1-3 16S ribosomal RNA gene Genome sequencing and assembly.</title>
        <authorList>
            <person name="Kang M."/>
        </authorList>
    </citation>
    <scope>NUCLEOTIDE SEQUENCE [LARGE SCALE GENOMIC DNA]</scope>
    <source>
        <strain evidence="2">sand1-3</strain>
    </source>
</reference>
<dbReference type="InterPro" id="IPR034660">
    <property type="entry name" value="DinB/YfiT-like"/>
</dbReference>
<protein>
    <submittedName>
        <fullName evidence="1">DUF1993 domain-containing protein</fullName>
    </submittedName>
</protein>
<accession>A0A7G9KZL7</accession>
<dbReference type="SUPFAM" id="SSF109854">
    <property type="entry name" value="DinB/YfiT-like putative metalloenzymes"/>
    <property type="match status" value="1"/>
</dbReference>